<evidence type="ECO:0000313" key="3">
    <source>
        <dbReference type="EMBL" id="RPB02959.1"/>
    </source>
</evidence>
<feature type="coiled-coil region" evidence="1">
    <location>
        <begin position="78"/>
        <end position="112"/>
    </location>
</feature>
<reference evidence="3 4" key="1">
    <citation type="journal article" date="2018" name="Nat. Ecol. Evol.">
        <title>Pezizomycetes genomes reveal the molecular basis of ectomycorrhizal truffle lifestyle.</title>
        <authorList>
            <person name="Murat C."/>
            <person name="Payen T."/>
            <person name="Noel B."/>
            <person name="Kuo A."/>
            <person name="Morin E."/>
            <person name="Chen J."/>
            <person name="Kohler A."/>
            <person name="Krizsan K."/>
            <person name="Balestrini R."/>
            <person name="Da Silva C."/>
            <person name="Montanini B."/>
            <person name="Hainaut M."/>
            <person name="Levati E."/>
            <person name="Barry K.W."/>
            <person name="Belfiori B."/>
            <person name="Cichocki N."/>
            <person name="Clum A."/>
            <person name="Dockter R.B."/>
            <person name="Fauchery L."/>
            <person name="Guy J."/>
            <person name="Iotti M."/>
            <person name="Le Tacon F."/>
            <person name="Lindquist E.A."/>
            <person name="Lipzen A."/>
            <person name="Malagnac F."/>
            <person name="Mello A."/>
            <person name="Molinier V."/>
            <person name="Miyauchi S."/>
            <person name="Poulain J."/>
            <person name="Riccioni C."/>
            <person name="Rubini A."/>
            <person name="Sitrit Y."/>
            <person name="Splivallo R."/>
            <person name="Traeger S."/>
            <person name="Wang M."/>
            <person name="Zifcakova L."/>
            <person name="Wipf D."/>
            <person name="Zambonelli A."/>
            <person name="Paolocci F."/>
            <person name="Nowrousian M."/>
            <person name="Ottonello S."/>
            <person name="Baldrian P."/>
            <person name="Spatafora J.W."/>
            <person name="Henrissat B."/>
            <person name="Nagy L.G."/>
            <person name="Aury J.M."/>
            <person name="Wincker P."/>
            <person name="Grigoriev I.V."/>
            <person name="Bonfante P."/>
            <person name="Martin F.M."/>
        </authorList>
    </citation>
    <scope>NUCLEOTIDE SEQUENCE [LARGE SCALE GENOMIC DNA]</scope>
    <source>
        <strain evidence="3 4">120613-1</strain>
    </source>
</reference>
<evidence type="ECO:0000256" key="2">
    <source>
        <dbReference type="SAM" id="MobiDB-lite"/>
    </source>
</evidence>
<gene>
    <name evidence="3" type="ORF">L873DRAFT_1871072</name>
</gene>
<feature type="compositionally biased region" description="Polar residues" evidence="2">
    <location>
        <begin position="219"/>
        <end position="247"/>
    </location>
</feature>
<evidence type="ECO:0000313" key="4">
    <source>
        <dbReference type="Proteomes" id="UP000276215"/>
    </source>
</evidence>
<dbReference type="STRING" id="1336337.A0A3N4K0V9"/>
<protein>
    <submittedName>
        <fullName evidence="3">Uncharacterized protein</fullName>
    </submittedName>
</protein>
<organism evidence="3 4">
    <name type="scientific">Choiromyces venosus 120613-1</name>
    <dbReference type="NCBI Taxonomy" id="1336337"/>
    <lineage>
        <taxon>Eukaryota</taxon>
        <taxon>Fungi</taxon>
        <taxon>Dikarya</taxon>
        <taxon>Ascomycota</taxon>
        <taxon>Pezizomycotina</taxon>
        <taxon>Pezizomycetes</taxon>
        <taxon>Pezizales</taxon>
        <taxon>Tuberaceae</taxon>
        <taxon>Choiromyces</taxon>
    </lineage>
</organism>
<feature type="region of interest" description="Disordered" evidence="2">
    <location>
        <begin position="673"/>
        <end position="705"/>
    </location>
</feature>
<dbReference type="Proteomes" id="UP000276215">
    <property type="component" value="Unassembled WGS sequence"/>
</dbReference>
<accession>A0A3N4K0V9</accession>
<dbReference type="OrthoDB" id="5344869at2759"/>
<dbReference type="AlphaFoldDB" id="A0A3N4K0V9"/>
<evidence type="ECO:0000256" key="1">
    <source>
        <dbReference type="SAM" id="Coils"/>
    </source>
</evidence>
<keyword evidence="1" id="KW-0175">Coiled coil</keyword>
<feature type="region of interest" description="Disordered" evidence="2">
    <location>
        <begin position="205"/>
        <end position="247"/>
    </location>
</feature>
<sequence>MKVMSSNNPSPSDRSFPLSSTTTVVQPVQGNNVTVKKVLTRDECRLAKMAMEARNANRDLTARIKMDSAFMSYKDAEINVLRVKVESLEHENKQLKRVLEALQAEAGRKKEEAAKKRGGREAREDVAFLSKCVEELDKLSDVSDASESLLSGLPEDPEAAKTYVPRDLGPMLGLSTGLDIRHQSGNWVAKRLQVRKSSNIAIVDNPIGEDPIANRPSKTKTAGESSKNNTTGGVNSPGSQNKFTNGQNLGTVGLIETGMTVVSGTHYPVGPIVSGNGQTTSELTNFLGDLIEDLPEVTNEQPDKKKQNQEISLNLPKQQSRQFGVVGNNIATLPTKTASPKSAQDNILERRQFELCKSFLNDVKKSRIQQSALDSSALTSPQLSPKAFTVLHSVPLETEEHQGCAKPGKDQIERRIGPSEEARLSYNYEHIREVVLYNLPADINYNRLFSCIRGGVVEAVMINMPTQEAKIVFMEPEAARRFYKKLGEDGVWMPGEIGGNRPRRKDGMVRCGLGKFLWTPRSAVPSPEMIANVWDHRKTRCLEFINLTCMTVEAIAKDVIGYLKLGPARGDVIESIFARNAEIDGQYKVVVRFTAINYAIAAHKKMVMDKRYMGCNCIFLPDTCGELTESRPPDIWFDKPKSLRAPNGGAVGKAKESLIPELEEVVRLTPKPGLRNWSKRSSQPNFLGKPGNPRVHSQNVPNGGSAKEMTCQIDVNIHDMERSVLITNLPRDIRYSALFSKIRGGRVEHLQIFEPVTITDSFSALIIFVTPRGAKTYRDFILEWNLMFGERRIIRKDHIPTGLFNIMNILPASTTEAGVTRCICIYNMREMITGEDVKEDLRKAGMSEKLVQWENSNVERSEGDGGVLNIYLRFTSIAGALWARKTLQKLERYEGCVFRHARDPCANGVDELVEARDPVRK</sequence>
<dbReference type="EMBL" id="ML120365">
    <property type="protein sequence ID" value="RPB02959.1"/>
    <property type="molecule type" value="Genomic_DNA"/>
</dbReference>
<name>A0A3N4K0V9_9PEZI</name>
<proteinExistence type="predicted"/>
<feature type="region of interest" description="Disordered" evidence="2">
    <location>
        <begin position="1"/>
        <end position="23"/>
    </location>
</feature>
<keyword evidence="4" id="KW-1185">Reference proteome</keyword>